<keyword evidence="2" id="KW-1185">Reference proteome</keyword>
<evidence type="ECO:0000313" key="2">
    <source>
        <dbReference type="Proteomes" id="UP000176050"/>
    </source>
</evidence>
<organism evidence="1 2">
    <name type="scientific">Urechidicola croceus</name>
    <dbReference type="NCBI Taxonomy" id="1850246"/>
    <lineage>
        <taxon>Bacteria</taxon>
        <taxon>Pseudomonadati</taxon>
        <taxon>Bacteroidota</taxon>
        <taxon>Flavobacteriia</taxon>
        <taxon>Flavobacteriales</taxon>
        <taxon>Flavobacteriaceae</taxon>
        <taxon>Urechidicola</taxon>
    </lineage>
</organism>
<reference evidence="1 2" key="1">
    <citation type="submission" date="2016-10" db="EMBL/GenBank/DDBJ databases">
        <title>Lutibacter sp. LPB0138, isolated from marine gastropod.</title>
        <authorList>
            <person name="Kim E."/>
            <person name="Yi H."/>
        </authorList>
    </citation>
    <scope>NUCLEOTIDE SEQUENCE [LARGE SCALE GENOMIC DNA]</scope>
    <source>
        <strain evidence="1 2">LPB0138</strain>
    </source>
</reference>
<sequence length="945" mass="112215">MKESVSFSLEDVESVSLNFSELREKGLEIIQDLSGDIWTDYNSHDPGVTILEQLCYALTDLGNRTSFPIKDLLSSHQGLSINAKNNAFFAPSNILSSHPVSINDIRKVIIDKFDEIENVWLSINENIGYEEQLSGLYHVDILPNLNCHKLFRVNDNEKNKFIEKVSKFLKQLRNIGEDFETPCLLTSQNVKIKFEIYLNDHLDLELIISNILVKLFEFVYCPMQFYTLNEMQEFGYEFEEIFNGPKLNRGFIKDDELREKPSKIHIDELKKMFIKVEGVNMCRVLQLETTIDGKKVECKEFNVDKETFFHILIDNTFESIYSNMKVFLNNIEVKSYNKNRIHNLFFETWSKKYRSYPIGNLETEFYTKKIKGDFRNTSDYFSIQNHFPTIYEIGKNAITSKNTVEENRIKAFQLKGYLLFFEQHLANHLSQLDNLHEFFNIDYAKGKRETYFTQKLTSVPEIDKLKKRQVNRPSLEDKYTFFNRKNRVYNHLLARFGEDLNEIPWKIAQNLNLINSDEEYNEILLEHKSNFLKNIESLSYNRNKGESFNQNYSRENSSGLEKIVLTKTGIPERMKGNSFPKIFINNISKKSMKIDFLSSDELFNKDYRALRIDEISNVKLEEKSLNIEESTIVKVDYKTLFKEALNYDNYKISKEIIKGKFQVVFQKEDNKWIKLFESDSEIDAIKEIHKIVTFFINQNNSSERIYIIDHIMLRGFIEEENVKYGFSFFNEIGEPFFQVSEDSFSNTITERNDKMKKFFKFSRNESSYVFENEKWYIKDAKNRELAVYKPISHDYTQREIYLITQSYLNLFDYKNIANGRLRFKEVEKIRLKGNLDIEGKHFGQRRLVFQRKLEDKSIVNEDFFNLNISIVLPDWPARFQDERFKSYLKDLIQERVPSHIQNQILWLDSTNMESFEEVYLNWENSQSKQNSREVYNELIRIKNIK</sequence>
<dbReference type="OrthoDB" id="8263000at2"/>
<dbReference type="STRING" id="1850246.LPB138_08450"/>
<dbReference type="RefSeq" id="WP_070236876.1">
    <property type="nucleotide sequence ID" value="NZ_CP017478.1"/>
</dbReference>
<dbReference type="Proteomes" id="UP000176050">
    <property type="component" value="Chromosome"/>
</dbReference>
<accession>A0A1D8P806</accession>
<evidence type="ECO:0000313" key="1">
    <source>
        <dbReference type="EMBL" id="AOW20703.1"/>
    </source>
</evidence>
<protein>
    <submittedName>
        <fullName evidence="1">Uncharacterized protein</fullName>
    </submittedName>
</protein>
<gene>
    <name evidence="1" type="ORF">LPB138_08450</name>
</gene>
<dbReference type="EMBL" id="CP017478">
    <property type="protein sequence ID" value="AOW20703.1"/>
    <property type="molecule type" value="Genomic_DNA"/>
</dbReference>
<name>A0A1D8P806_9FLAO</name>
<dbReference type="AlphaFoldDB" id="A0A1D8P806"/>
<dbReference type="KEGG" id="lul:LPB138_08450"/>
<proteinExistence type="predicted"/>